<keyword evidence="2" id="KW-1185">Reference proteome</keyword>
<organism evidence="1 2">
    <name type="scientific">Bradyrhizobium lupini HPC(L)</name>
    <dbReference type="NCBI Taxonomy" id="1229491"/>
    <lineage>
        <taxon>Bacteria</taxon>
        <taxon>Pseudomonadati</taxon>
        <taxon>Pseudomonadota</taxon>
        <taxon>Alphaproteobacteria</taxon>
        <taxon>Hyphomicrobiales</taxon>
        <taxon>Nitrobacteraceae</taxon>
        <taxon>Bradyrhizobium</taxon>
    </lineage>
</organism>
<sequence>MLATGKKPQDGHVGSAMVDVVANLSQLPQEDRDAIARYIKALPARQTPHP</sequence>
<proteinExistence type="predicted"/>
<accession>A0ABP2RKW2</accession>
<comment type="caution">
    <text evidence="1">The sequence shown here is derived from an EMBL/GenBank/DDBJ whole genome shotgun (WGS) entry which is preliminary data.</text>
</comment>
<evidence type="ECO:0000313" key="2">
    <source>
        <dbReference type="Proteomes" id="UP000017668"/>
    </source>
</evidence>
<dbReference type="Proteomes" id="UP000017668">
    <property type="component" value="Unassembled WGS sequence"/>
</dbReference>
<protein>
    <submittedName>
        <fullName evidence="1">Diheme cytochrome c-type signal-peptide protein</fullName>
    </submittedName>
</protein>
<name>A0ABP2RKW2_RHILU</name>
<gene>
    <name evidence="1" type="ORF">C241_26065</name>
</gene>
<dbReference type="EMBL" id="AMQQ01000048">
    <property type="protein sequence ID" value="EKJ93248.1"/>
    <property type="molecule type" value="Genomic_DNA"/>
</dbReference>
<evidence type="ECO:0000313" key="1">
    <source>
        <dbReference type="EMBL" id="EKJ93248.1"/>
    </source>
</evidence>
<reference evidence="1 2" key="1">
    <citation type="journal article" date="2013" name="Genome Announc.">
        <title>Genome Sequence of Rhizobium lupini HPC(L) Isolated from Saline Desert Soil, Kutch (Gujarat).</title>
        <authorList>
            <person name="Agarwal L."/>
            <person name="Purohit H.J."/>
        </authorList>
    </citation>
    <scope>NUCLEOTIDE SEQUENCE [LARGE SCALE GENOMIC DNA]</scope>
    <source>
        <strain evidence="2">HPC(L)</strain>
    </source>
</reference>